<comment type="caution">
    <text evidence="2">The sequence shown here is derived from an EMBL/GenBank/DDBJ whole genome shotgun (WGS) entry which is preliminary data.</text>
</comment>
<organism evidence="2 3">
    <name type="scientific">Streptomyces reniochalinae</name>
    <dbReference type="NCBI Taxonomy" id="2250578"/>
    <lineage>
        <taxon>Bacteria</taxon>
        <taxon>Bacillati</taxon>
        <taxon>Actinomycetota</taxon>
        <taxon>Actinomycetes</taxon>
        <taxon>Kitasatosporales</taxon>
        <taxon>Streptomycetaceae</taxon>
        <taxon>Streptomyces</taxon>
    </lineage>
</organism>
<accession>A0A367EA86</accession>
<evidence type="ECO:0000313" key="2">
    <source>
        <dbReference type="EMBL" id="RCG14913.1"/>
    </source>
</evidence>
<feature type="region of interest" description="Disordered" evidence="1">
    <location>
        <begin position="59"/>
        <end position="84"/>
    </location>
</feature>
<evidence type="ECO:0000313" key="3">
    <source>
        <dbReference type="Proteomes" id="UP000253507"/>
    </source>
</evidence>
<keyword evidence="3" id="KW-1185">Reference proteome</keyword>
<protein>
    <submittedName>
        <fullName evidence="2">Uncharacterized protein</fullName>
    </submittedName>
</protein>
<gene>
    <name evidence="2" type="ORF">DQ392_28005</name>
</gene>
<dbReference type="Proteomes" id="UP000253507">
    <property type="component" value="Unassembled WGS sequence"/>
</dbReference>
<sequence>MLLGHHVTSDTSAIVAVLSHLIDPDKIRAAFGRASYDTQQERDAELAASFLGEIIDNLPADNAGDNGLDDVLAHPRKRESGRYT</sequence>
<evidence type="ECO:0000256" key="1">
    <source>
        <dbReference type="SAM" id="MobiDB-lite"/>
    </source>
</evidence>
<dbReference type="AlphaFoldDB" id="A0A367EA86"/>
<reference evidence="2 3" key="1">
    <citation type="submission" date="2018-06" db="EMBL/GenBank/DDBJ databases">
        <title>Streptomyces reniochalinae sp. nov. and Streptomyces diacarnus sp. nov. from marine sponges.</title>
        <authorList>
            <person name="Li L."/>
        </authorList>
    </citation>
    <scope>NUCLEOTIDE SEQUENCE [LARGE SCALE GENOMIC DNA]</scope>
    <source>
        <strain evidence="2 3">LHW50302</strain>
    </source>
</reference>
<dbReference type="EMBL" id="QOIM01000042">
    <property type="protein sequence ID" value="RCG14913.1"/>
    <property type="molecule type" value="Genomic_DNA"/>
</dbReference>
<proteinExistence type="predicted"/>
<name>A0A367EA86_9ACTN</name>